<dbReference type="InterPro" id="IPR013422">
    <property type="entry name" value="CRISPR-assoc_prot_Cas5_N"/>
</dbReference>
<name>A0A2T5U7C0_9SPHN</name>
<dbReference type="Pfam" id="PF09704">
    <property type="entry name" value="Cas_Cas5d"/>
    <property type="match status" value="1"/>
</dbReference>
<dbReference type="EMBL" id="QAYE01000003">
    <property type="protein sequence ID" value="PTW47405.1"/>
    <property type="molecule type" value="Genomic_DNA"/>
</dbReference>
<evidence type="ECO:0000256" key="1">
    <source>
        <dbReference type="ARBA" id="ARBA00023118"/>
    </source>
</evidence>
<dbReference type="Proteomes" id="UP000244013">
    <property type="component" value="Unassembled WGS sequence"/>
</dbReference>
<proteinExistence type="predicted"/>
<reference evidence="2 3" key="1">
    <citation type="submission" date="2018-04" db="EMBL/GenBank/DDBJ databases">
        <title>Genomic Encyclopedia of Type Strains, Phase III (KMG-III): the genomes of soil and plant-associated and newly described type strains.</title>
        <authorList>
            <person name="Whitman W."/>
        </authorList>
    </citation>
    <scope>NUCLEOTIDE SEQUENCE [LARGE SCALE GENOMIC DNA]</scope>
    <source>
        <strain evidence="2 3">MA-olki</strain>
    </source>
</reference>
<dbReference type="RefSeq" id="WP_107953655.1">
    <property type="nucleotide sequence ID" value="NZ_QAYE01000003.1"/>
</dbReference>
<dbReference type="GeneID" id="300273175"/>
<evidence type="ECO:0000313" key="3">
    <source>
        <dbReference type="Proteomes" id="UP000244013"/>
    </source>
</evidence>
<dbReference type="OrthoDB" id="5621871at2"/>
<protein>
    <submittedName>
        <fullName evidence="2">CRISPR-associated Cas5d family protein</fullName>
    </submittedName>
</protein>
<dbReference type="Gene3D" id="3.30.70.2660">
    <property type="match status" value="1"/>
</dbReference>
<dbReference type="GO" id="GO:0051607">
    <property type="term" value="P:defense response to virus"/>
    <property type="evidence" value="ECO:0007669"/>
    <property type="project" value="UniProtKB-KW"/>
</dbReference>
<organism evidence="2 3">
    <name type="scientific">Sphingomonas faeni</name>
    <dbReference type="NCBI Taxonomy" id="185950"/>
    <lineage>
        <taxon>Bacteria</taxon>
        <taxon>Pseudomonadati</taxon>
        <taxon>Pseudomonadota</taxon>
        <taxon>Alphaproteobacteria</taxon>
        <taxon>Sphingomonadales</taxon>
        <taxon>Sphingomonadaceae</taxon>
        <taxon>Sphingomonas</taxon>
    </lineage>
</organism>
<sequence length="194" mass="21692">MVFRLLIRGDRACFRRPEFGADLVSYDAMPPVAARNIFQAIHGPPSIRWAIEQITILHPIRSQWTIVEHRGAGTRRANILLDVGYLVTGRFDLTAVADTADTAAAHAGLFRRRVRQGRYHHPPFLGLTEFPAVIRLLDKDDRPPVSHYASESIDLGWMIYDTRNGLDHGARFFRASAVGGTMTIPPIDSSEFAS</sequence>
<keyword evidence="1" id="KW-0051">Antiviral defense</keyword>
<accession>A0A2T5U7C0</accession>
<evidence type="ECO:0000313" key="2">
    <source>
        <dbReference type="EMBL" id="PTW47405.1"/>
    </source>
</evidence>
<comment type="caution">
    <text evidence="2">The sequence shown here is derived from an EMBL/GenBank/DDBJ whole genome shotgun (WGS) entry which is preliminary data.</text>
</comment>
<dbReference type="AlphaFoldDB" id="A0A2T5U7C0"/>
<gene>
    <name evidence="2" type="ORF">C8J25_103123</name>
</gene>
<dbReference type="NCBIfam" id="TIGR02593">
    <property type="entry name" value="CRISPR_cas5"/>
    <property type="match status" value="1"/>
</dbReference>
<dbReference type="InterPro" id="IPR021124">
    <property type="entry name" value="CRISPR-assoc_prot_Cas5"/>
</dbReference>
<dbReference type="GO" id="GO:0043571">
    <property type="term" value="P:maintenance of CRISPR repeat elements"/>
    <property type="evidence" value="ECO:0007669"/>
    <property type="project" value="InterPro"/>
</dbReference>